<proteinExistence type="predicted"/>
<dbReference type="RefSeq" id="WP_154725419.1">
    <property type="nucleotide sequence ID" value="NZ_UXHF01000005.1"/>
</dbReference>
<protein>
    <recommendedName>
        <fullName evidence="4">Adhesin</fullName>
    </recommendedName>
</protein>
<keyword evidence="1" id="KW-0732">Signal</keyword>
<dbReference type="EMBL" id="UXHF01000005">
    <property type="protein sequence ID" value="VDC51172.1"/>
    <property type="molecule type" value="Genomic_DNA"/>
</dbReference>
<gene>
    <name evidence="2" type="ORF">BREV_BREV_00435</name>
</gene>
<evidence type="ECO:0000256" key="1">
    <source>
        <dbReference type="SAM" id="SignalP"/>
    </source>
</evidence>
<organism evidence="2 3">
    <name type="scientific">Brevundimonas mediterranea</name>
    <dbReference type="NCBI Taxonomy" id="74329"/>
    <lineage>
        <taxon>Bacteria</taxon>
        <taxon>Pseudomonadati</taxon>
        <taxon>Pseudomonadota</taxon>
        <taxon>Alphaproteobacteria</taxon>
        <taxon>Caulobacterales</taxon>
        <taxon>Caulobacteraceae</taxon>
        <taxon>Brevundimonas</taxon>
    </lineage>
</organism>
<dbReference type="Proteomes" id="UP000289220">
    <property type="component" value="Unassembled WGS sequence"/>
</dbReference>
<sequence length="206" mass="20314">MKRIVFAASAAAIALTAAGAASAQDSQSVAINASVAAKCGVSAQATTVTLAGDLTDSEAKVRSGVTTEIADALNGARIIAFCNGVNNSVTVDRAVLARTGATGNGLTEGGFAQFIRYNLDTTINGLALDTTSTAGASNVAQRFGGHVSLSDSNTHVRFAQAASNGGAVATSGGSSDIATNWSSNTDRRLAAGAYTGSVNVTVAPGA</sequence>
<accession>A0A7Z8Y579</accession>
<feature type="signal peptide" evidence="1">
    <location>
        <begin position="1"/>
        <end position="23"/>
    </location>
</feature>
<evidence type="ECO:0008006" key="4">
    <source>
        <dbReference type="Google" id="ProtNLM"/>
    </source>
</evidence>
<dbReference type="AlphaFoldDB" id="A0A7Z8Y579"/>
<evidence type="ECO:0000313" key="2">
    <source>
        <dbReference type="EMBL" id="VDC51172.1"/>
    </source>
</evidence>
<reference evidence="2 3" key="1">
    <citation type="submission" date="2018-11" db="EMBL/GenBank/DDBJ databases">
        <authorList>
            <person name="Peiro R."/>
            <person name="Begona"/>
            <person name="Cbmso G."/>
            <person name="Lopez M."/>
            <person name="Gonzalez S."/>
            <person name="Sacristan E."/>
            <person name="Castillo E."/>
        </authorList>
    </citation>
    <scope>NUCLEOTIDE SEQUENCE [LARGE SCALE GENOMIC DNA]</scope>
    <source>
        <strain evidence="2">Brev_genome</strain>
    </source>
</reference>
<name>A0A7Z8Y579_9CAUL</name>
<keyword evidence="3" id="KW-1185">Reference proteome</keyword>
<feature type="chain" id="PRO_5031200370" description="Adhesin" evidence="1">
    <location>
        <begin position="24"/>
        <end position="206"/>
    </location>
</feature>
<evidence type="ECO:0000313" key="3">
    <source>
        <dbReference type="Proteomes" id="UP000289220"/>
    </source>
</evidence>
<comment type="caution">
    <text evidence="2">The sequence shown here is derived from an EMBL/GenBank/DDBJ whole genome shotgun (WGS) entry which is preliminary data.</text>
</comment>